<evidence type="ECO:0008006" key="4">
    <source>
        <dbReference type="Google" id="ProtNLM"/>
    </source>
</evidence>
<keyword evidence="1" id="KW-0812">Transmembrane</keyword>
<feature type="transmembrane region" description="Helical" evidence="1">
    <location>
        <begin position="763"/>
        <end position="787"/>
    </location>
</feature>
<dbReference type="AlphaFoldDB" id="A0A8J3LDQ2"/>
<dbReference type="Gene3D" id="3.40.50.300">
    <property type="entry name" value="P-loop containing nucleotide triphosphate hydrolases"/>
    <property type="match status" value="1"/>
</dbReference>
<dbReference type="EMBL" id="BONJ01000030">
    <property type="protein sequence ID" value="GIG17317.1"/>
    <property type="molecule type" value="Genomic_DNA"/>
</dbReference>
<sequence>MQNWLKETLSSTPGMATMVSLGAVAAGTAARLILGLIRRRRADETSNTDEVTSAARTWIFRAMSHFLGRALRRQWLGFYALDIYGRALFNRYEKLTVPGRVTLSIDRCYIPLELRAGQMSEALQILEKNGALLLHGDPGTGKSALLYRLLRTSSFRIMKGKERIRLPMYLTLQQIVPHLGQDADRMHPGQAAEALTNWFRETFVRPLNMFDSDALPSTFAQNERNGVIVLLDGLDEVASDKIQAVEEFIVALGQFLHHAAGPNLLVIASRRQALDFAPRLLGGEIPDIAAVELKPFSPAAIYSFLLRYPYGQGIRAHEEARRIFSQLRINPTLMETCTNPLALALYVNHHLRLRELGRDNDSSQPDTRAAFFSDVIDYLMTRTRGTDAPLVNSTRPFRQIRRRFFIDVAAEHVRLQQPFNHISEAVLLQFADQLTRVGQPRQQALMELAKDTGIIEWNEFDGVWQFIHRSFLDYFLACSLSSINGRRDAQQLLSNLRLHPLSYLEGFYLACGLMASRNTSQLPDLLRDLGNSAFVGRYYARAMLETQAYYLPDFVERIRFFCGQWRADQRNINLFRDLVSVLVDYEHVMAALDQPAEITVLGEFGDAVGGAGLSILQAARLDAELALRLSRQTAIAPILLDSGTEDAIVALYEPSVGERLEQEEINGEPRLAAIVAETALRSSLFATTLRSERGLAGRKPRSFRYPHEPWADAWPIRGTRFAATLAVALPYLRGLSREQRAEFPHLAILAYTSPIRRMRHELVFSDVAATLSITITVVCALLSLVLLGVPTGWLLTGFAAVLLVGGVLLRRAVQQGDIVLPSRRILNLYPLDSGWLTDSGSRLRLVAGASRLPRWTLRPPRGNDGPRIAVYTRVFFLLWRRFCPDLGDRRLSLIGCAVIQQMWTEDVRKLVRS</sequence>
<evidence type="ECO:0000256" key="1">
    <source>
        <dbReference type="SAM" id="Phobius"/>
    </source>
</evidence>
<dbReference type="SUPFAM" id="SSF52540">
    <property type="entry name" value="P-loop containing nucleoside triphosphate hydrolases"/>
    <property type="match status" value="1"/>
</dbReference>
<feature type="transmembrane region" description="Helical" evidence="1">
    <location>
        <begin position="793"/>
        <end position="813"/>
    </location>
</feature>
<reference evidence="2" key="1">
    <citation type="submission" date="2021-01" db="EMBL/GenBank/DDBJ databases">
        <title>Whole genome shotgun sequence of Catellatospora methionotrophica NBRC 14553.</title>
        <authorList>
            <person name="Komaki H."/>
            <person name="Tamura T."/>
        </authorList>
    </citation>
    <scope>NUCLEOTIDE SEQUENCE</scope>
    <source>
        <strain evidence="2">NBRC 14553</strain>
    </source>
</reference>
<dbReference type="InterPro" id="IPR027417">
    <property type="entry name" value="P-loop_NTPase"/>
</dbReference>
<evidence type="ECO:0000313" key="3">
    <source>
        <dbReference type="Proteomes" id="UP000660339"/>
    </source>
</evidence>
<name>A0A8J3LDQ2_9ACTN</name>
<organism evidence="2 3">
    <name type="scientific">Catellatospora methionotrophica</name>
    <dbReference type="NCBI Taxonomy" id="121620"/>
    <lineage>
        <taxon>Bacteria</taxon>
        <taxon>Bacillati</taxon>
        <taxon>Actinomycetota</taxon>
        <taxon>Actinomycetes</taxon>
        <taxon>Micromonosporales</taxon>
        <taxon>Micromonosporaceae</taxon>
        <taxon>Catellatospora</taxon>
    </lineage>
</organism>
<comment type="caution">
    <text evidence="2">The sequence shown here is derived from an EMBL/GenBank/DDBJ whole genome shotgun (WGS) entry which is preliminary data.</text>
</comment>
<keyword evidence="1" id="KW-1133">Transmembrane helix</keyword>
<evidence type="ECO:0000313" key="2">
    <source>
        <dbReference type="EMBL" id="GIG17317.1"/>
    </source>
</evidence>
<dbReference type="Proteomes" id="UP000660339">
    <property type="component" value="Unassembled WGS sequence"/>
</dbReference>
<keyword evidence="3" id="KW-1185">Reference proteome</keyword>
<feature type="transmembrane region" description="Helical" evidence="1">
    <location>
        <begin position="15"/>
        <end position="34"/>
    </location>
</feature>
<gene>
    <name evidence="2" type="ORF">Cme02nite_56490</name>
</gene>
<keyword evidence="1" id="KW-0472">Membrane</keyword>
<proteinExistence type="predicted"/>
<protein>
    <recommendedName>
        <fullName evidence="4">NACHT domain-containing protein</fullName>
    </recommendedName>
</protein>
<accession>A0A8J3LDQ2</accession>